<feature type="region of interest" description="Disordered" evidence="1">
    <location>
        <begin position="992"/>
        <end position="1115"/>
    </location>
</feature>
<dbReference type="GeneID" id="94425659"/>
<protein>
    <recommendedName>
        <fullName evidence="4">Ph domain protein</fullName>
    </recommendedName>
</protein>
<feature type="compositionally biased region" description="Acidic residues" evidence="1">
    <location>
        <begin position="1008"/>
        <end position="1021"/>
    </location>
</feature>
<feature type="compositionally biased region" description="Polar residues" evidence="1">
    <location>
        <begin position="491"/>
        <end position="504"/>
    </location>
</feature>
<evidence type="ECO:0000313" key="2">
    <source>
        <dbReference type="EMBL" id="PHJ23902.1"/>
    </source>
</evidence>
<evidence type="ECO:0008006" key="4">
    <source>
        <dbReference type="Google" id="ProtNLM"/>
    </source>
</evidence>
<feature type="compositionally biased region" description="Basic and acidic residues" evidence="1">
    <location>
        <begin position="604"/>
        <end position="620"/>
    </location>
</feature>
<keyword evidence="3" id="KW-1185">Reference proteome</keyword>
<comment type="caution">
    <text evidence="2">The sequence shown here is derived from an EMBL/GenBank/DDBJ whole genome shotgun (WGS) entry which is preliminary data.</text>
</comment>
<proteinExistence type="predicted"/>
<feature type="compositionally biased region" description="Low complexity" evidence="1">
    <location>
        <begin position="1062"/>
        <end position="1081"/>
    </location>
</feature>
<feature type="region of interest" description="Disordered" evidence="1">
    <location>
        <begin position="484"/>
        <end position="513"/>
    </location>
</feature>
<feature type="compositionally biased region" description="Basic and acidic residues" evidence="1">
    <location>
        <begin position="1022"/>
        <end position="1031"/>
    </location>
</feature>
<reference evidence="2 3" key="1">
    <citation type="journal article" date="2017" name="Int. J. Parasitol.">
        <title>The genome of the protozoan parasite Cystoisospora suis and a reverse vaccinology approach to identify vaccine candidates.</title>
        <authorList>
            <person name="Palmieri N."/>
            <person name="Shrestha A."/>
            <person name="Ruttkowski B."/>
            <person name="Beck T."/>
            <person name="Vogl C."/>
            <person name="Tomley F."/>
            <person name="Blake D.P."/>
            <person name="Joachim A."/>
        </authorList>
    </citation>
    <scope>NUCLEOTIDE SEQUENCE [LARGE SCALE GENOMIC DNA]</scope>
    <source>
        <strain evidence="2 3">Wien I</strain>
    </source>
</reference>
<dbReference type="RefSeq" id="XP_067925576.1">
    <property type="nucleotide sequence ID" value="XM_068062448.1"/>
</dbReference>
<gene>
    <name evidence="2" type="ORF">CSUI_002246</name>
</gene>
<evidence type="ECO:0000256" key="1">
    <source>
        <dbReference type="SAM" id="MobiDB-lite"/>
    </source>
</evidence>
<dbReference type="OrthoDB" id="333942at2759"/>
<feature type="region of interest" description="Disordered" evidence="1">
    <location>
        <begin position="778"/>
        <end position="799"/>
    </location>
</feature>
<name>A0A2C6L9R2_9APIC</name>
<feature type="region of interest" description="Disordered" evidence="1">
    <location>
        <begin position="319"/>
        <end position="342"/>
    </location>
</feature>
<feature type="region of interest" description="Disordered" evidence="1">
    <location>
        <begin position="584"/>
        <end position="620"/>
    </location>
</feature>
<evidence type="ECO:0000313" key="3">
    <source>
        <dbReference type="Proteomes" id="UP000221165"/>
    </source>
</evidence>
<feature type="compositionally biased region" description="Low complexity" evidence="1">
    <location>
        <begin position="1088"/>
        <end position="1099"/>
    </location>
</feature>
<sequence length="1348" mass="143682">MEVPLEVRGSCRLRGDGVRVCGVSLVCQHQSCLIFKSISVIAALAVPMPACNDSGGVRTGVGVAASRWDMQCRAASTNGSIPSAVQLSCRAVTPHTPQSTSHLSWRKWRPFCRPWASTSSSCVLEDDFPPPRSYQQVLVTGSRGRGSVFSSTDFSGGSVEPSPVTQRKTREQTTTRKAVRCSTATVVASKEQRVVSCESVIQPCDSERVQPYRPHSELEHMRSVAECEEVLKCCRSAEGHPISRGRGSPGRARPQRGCVGWRRSGDAFLFDSHDGWSTVTQPGSCGALTSKGAAEPVELPPAGGEIAVPEMFRSRSFSLQGSRDVPRKPVARGKVGTSTASGERRAVSLGQYGTVLWTDWGTSRPGSRAHRVTGAGPPGSTCSKSISCGGSSMPVVADALLSNFATASAGCSVLPKCPGKGEESRDVSAISENVMSGWSPSTSLTCKKMLCGCPSVDLLVADISRPWRSPAALLSSLSDRCQQDEEGVPSRSRSVQVHSASPGSSPKPAEAQRDRVRLCQLERQLLDVRGGSVFVTRSAGRQTQQLFPLCSGAEEKSAGHGGLLFLSLRKSARRSSVAVAGTMETPAQTSGNGDVSRCACRSRHPADEPRQVARSPERASCRDRPHVWNSQFLCSGEKHPTGIDAGEDGVCAGSVETGGYGGDNFRCAFWRVSTSTGMGPQSAAVVSLCGREGAVALPGSFAGANKEAELPAFSSTELARREYERAQDTHGCGMSHTVGECEEPGQVPSSSGRCNTRCDTGCCGPRQADDYRRECVVSADRGRASDSKSDSDSTRCSAYGEPDWVSRRSRLVEKSSLVDTKQVRGRAGLLVQNGTSTPGRIHVEEKKGQIAQMVLAVREGSGENPSITSGVDMGAVGDRESGAGEQLELLEPCQLISDLDSGCSQGLRLLLCEADVADSMQELESDVAGLGDVEAMLRYCAPDFWDAQEVDVYVAPTLHGLQDQSTELRCTDTAAAAALAAAVAATGALASSSPAEEGAGGFHSSSESETENCEYTGADDETSQHNRESFDARPNPWVGHQATRWSSARSEGGPEDNPTVSRGPASRPTGTTTTTASSVSSCAPEYGSCSSTSAPSAASERSDGSPASSFRRPSGQKEVAQFGGIEWCGRNSLTNCGCSWAGGGQSDKRSLHSDLLVVKFKYSSLMVQDEDGVLGLDTMPSFEGPLYVINPPSTRRTPAYSRLLKSLPYRRLFFFILSRGHLFWFRSSREFVARGFGAAAGSLSLIINHCHVDVIDSSGTPGGRFRLEIKDWGRVLELQTVTGSQGGGSGKHRRRRSRAEAESSRGAWVQQLLATMQKGEQIRNRFQKVDWTRTQHHAMLVADRLGVM</sequence>
<feature type="region of interest" description="Disordered" evidence="1">
    <location>
        <begin position="1282"/>
        <end position="1303"/>
    </location>
</feature>
<feature type="region of interest" description="Disordered" evidence="1">
    <location>
        <begin position="148"/>
        <end position="176"/>
    </location>
</feature>
<dbReference type="Proteomes" id="UP000221165">
    <property type="component" value="Unassembled WGS sequence"/>
</dbReference>
<organism evidence="2 3">
    <name type="scientific">Cystoisospora suis</name>
    <dbReference type="NCBI Taxonomy" id="483139"/>
    <lineage>
        <taxon>Eukaryota</taxon>
        <taxon>Sar</taxon>
        <taxon>Alveolata</taxon>
        <taxon>Apicomplexa</taxon>
        <taxon>Conoidasida</taxon>
        <taxon>Coccidia</taxon>
        <taxon>Eucoccidiorida</taxon>
        <taxon>Eimeriorina</taxon>
        <taxon>Sarcocystidae</taxon>
        <taxon>Cystoisospora</taxon>
    </lineage>
</organism>
<accession>A0A2C6L9R2</accession>
<feature type="compositionally biased region" description="Basic and acidic residues" evidence="1">
    <location>
        <begin position="778"/>
        <end position="793"/>
    </location>
</feature>
<dbReference type="VEuPathDB" id="ToxoDB:CSUI_002246"/>
<dbReference type="EMBL" id="MIGC01000938">
    <property type="protein sequence ID" value="PHJ23902.1"/>
    <property type="molecule type" value="Genomic_DNA"/>
</dbReference>